<name>A0ABY7G8N3_MYAAR</name>
<reference evidence="1" key="1">
    <citation type="submission" date="2022-11" db="EMBL/GenBank/DDBJ databases">
        <title>Centuries of genome instability and evolution in soft-shell clam transmissible cancer (bioRxiv).</title>
        <authorList>
            <person name="Hart S.F.M."/>
            <person name="Yonemitsu M.A."/>
            <person name="Giersch R.M."/>
            <person name="Beal B.F."/>
            <person name="Arriagada G."/>
            <person name="Davis B.W."/>
            <person name="Ostrander E.A."/>
            <person name="Goff S.P."/>
            <person name="Metzger M.J."/>
        </authorList>
    </citation>
    <scope>NUCLEOTIDE SEQUENCE</scope>
    <source>
        <strain evidence="1">MELC-2E11</strain>
        <tissue evidence="1">Siphon/mantle</tissue>
    </source>
</reference>
<keyword evidence="2" id="KW-1185">Reference proteome</keyword>
<gene>
    <name evidence="1" type="ORF">MAR_003111</name>
</gene>
<organism evidence="1 2">
    <name type="scientific">Mya arenaria</name>
    <name type="common">Soft-shell clam</name>
    <dbReference type="NCBI Taxonomy" id="6604"/>
    <lineage>
        <taxon>Eukaryota</taxon>
        <taxon>Metazoa</taxon>
        <taxon>Spiralia</taxon>
        <taxon>Lophotrochozoa</taxon>
        <taxon>Mollusca</taxon>
        <taxon>Bivalvia</taxon>
        <taxon>Autobranchia</taxon>
        <taxon>Heteroconchia</taxon>
        <taxon>Euheterodonta</taxon>
        <taxon>Imparidentia</taxon>
        <taxon>Neoheterodontei</taxon>
        <taxon>Myida</taxon>
        <taxon>Myoidea</taxon>
        <taxon>Myidae</taxon>
        <taxon>Mya</taxon>
    </lineage>
</organism>
<proteinExistence type="predicted"/>
<evidence type="ECO:0000313" key="1">
    <source>
        <dbReference type="EMBL" id="WAR29543.1"/>
    </source>
</evidence>
<evidence type="ECO:0000313" key="2">
    <source>
        <dbReference type="Proteomes" id="UP001164746"/>
    </source>
</evidence>
<protein>
    <submittedName>
        <fullName evidence="1">Uncharacterized protein</fullName>
    </submittedName>
</protein>
<dbReference type="Proteomes" id="UP001164746">
    <property type="component" value="Chromosome 16"/>
</dbReference>
<dbReference type="EMBL" id="CP111027">
    <property type="protein sequence ID" value="WAR29543.1"/>
    <property type="molecule type" value="Genomic_DNA"/>
</dbReference>
<sequence length="132" mass="15011">MQYVEFDLERKAMSFAAFNGKAAELNERVQLEQRYLHYAIVPQVAYYRNEEKAVTHGDISLKRVILDEQKNSRLLFFTPSSVEGDEKFTNDKSKDVQDFIKGCDTEKDLRQTGGDGWGALLIAGTDENPNDA</sequence>
<accession>A0ABY7G8N3</accession>